<organism evidence="2 3">
    <name type="scientific">Variovorax paradoxus</name>
    <dbReference type="NCBI Taxonomy" id="34073"/>
    <lineage>
        <taxon>Bacteria</taxon>
        <taxon>Pseudomonadati</taxon>
        <taxon>Pseudomonadota</taxon>
        <taxon>Betaproteobacteria</taxon>
        <taxon>Burkholderiales</taxon>
        <taxon>Comamonadaceae</taxon>
        <taxon>Variovorax</taxon>
    </lineage>
</organism>
<dbReference type="Pfam" id="PF14094">
    <property type="entry name" value="DUF4272"/>
    <property type="match status" value="1"/>
</dbReference>
<evidence type="ECO:0000313" key="2">
    <source>
        <dbReference type="EMBL" id="OAK58187.1"/>
    </source>
</evidence>
<feature type="signal peptide" evidence="1">
    <location>
        <begin position="1"/>
        <end position="19"/>
    </location>
</feature>
<proteinExistence type="predicted"/>
<dbReference type="RefSeq" id="WP_081270902.1">
    <property type="nucleotide sequence ID" value="NZ_LVHG01000083.1"/>
</dbReference>
<accession>A0AA91DIC5</accession>
<keyword evidence="1" id="KW-0732">Signal</keyword>
<evidence type="ECO:0008006" key="4">
    <source>
        <dbReference type="Google" id="ProtNLM"/>
    </source>
</evidence>
<sequence>MKGLLTRLKALAGSGAAPAAPAAPATSAASPAAEQGEGVLVNAYCTRADVPALGFPHTLHARRDLSDPELAAHLSGFVGYVLSRGNGEMSRNRYHAMRHIQRVRQHLSLSIDESQLDAFSKWAERANAIVFLPDGGIRDPNGRVLLSAAGEEPDREAAVPYPAEAWQRKARTEALLASRGMPVPQHLPPLVSEPELRPRTPHELAGRAFALLAVSARAESVASGEPLPAADLFARLPSAQANLSPDEQAFIADEAPGESAVAQFGWRFECLFVLEWALGLVDALPFPGAICDVPLATRLMLDAGDVDGVMRVAKVRTDSELLDALDLHYRLHWLVRQARLKEEAAPAGVDPGVVLERHRALNWLVRFEDHDWDDVDTPT</sequence>
<dbReference type="EMBL" id="LVHG01000083">
    <property type="protein sequence ID" value="OAK58187.1"/>
    <property type="molecule type" value="Genomic_DNA"/>
</dbReference>
<dbReference type="InterPro" id="IPR025368">
    <property type="entry name" value="DUF4272"/>
</dbReference>
<protein>
    <recommendedName>
        <fullName evidence="4">DUF4272 domain-containing protein</fullName>
    </recommendedName>
</protein>
<dbReference type="AlphaFoldDB" id="A0AA91DIC5"/>
<evidence type="ECO:0000313" key="3">
    <source>
        <dbReference type="Proteomes" id="UP000077852"/>
    </source>
</evidence>
<gene>
    <name evidence="2" type="ORF">A3K87_29470</name>
</gene>
<comment type="caution">
    <text evidence="2">The sequence shown here is derived from an EMBL/GenBank/DDBJ whole genome shotgun (WGS) entry which is preliminary data.</text>
</comment>
<reference evidence="2 3" key="1">
    <citation type="submission" date="2016-03" db="EMBL/GenBank/DDBJ databases">
        <title>Genome sequence of Variovorax paradoxus KB5.</title>
        <authorList>
            <person name="Jeong H."/>
            <person name="Hong C.E."/>
            <person name="Jo S.H."/>
            <person name="Park J.M."/>
        </authorList>
    </citation>
    <scope>NUCLEOTIDE SEQUENCE [LARGE SCALE GENOMIC DNA]</scope>
    <source>
        <strain evidence="2 3">KB5</strain>
    </source>
</reference>
<dbReference type="Proteomes" id="UP000077852">
    <property type="component" value="Unassembled WGS sequence"/>
</dbReference>
<feature type="chain" id="PRO_5041693185" description="DUF4272 domain-containing protein" evidence="1">
    <location>
        <begin position="20"/>
        <end position="379"/>
    </location>
</feature>
<name>A0AA91DIC5_VARPD</name>
<evidence type="ECO:0000256" key="1">
    <source>
        <dbReference type="SAM" id="SignalP"/>
    </source>
</evidence>